<dbReference type="EMBL" id="JAAAJB010000500">
    <property type="protein sequence ID" value="KAG0254728.1"/>
    <property type="molecule type" value="Genomic_DNA"/>
</dbReference>
<dbReference type="SMART" id="SM00702">
    <property type="entry name" value="P4Hc"/>
    <property type="match status" value="1"/>
</dbReference>
<feature type="region of interest" description="Disordered" evidence="6">
    <location>
        <begin position="231"/>
        <end position="272"/>
    </location>
</feature>
<evidence type="ECO:0000313" key="8">
    <source>
        <dbReference type="EMBL" id="KAG0254728.1"/>
    </source>
</evidence>
<dbReference type="OrthoDB" id="69177at2759"/>
<feature type="domain" description="Prolyl 4-hydroxylase alpha subunit" evidence="7">
    <location>
        <begin position="56"/>
        <end position="327"/>
    </location>
</feature>
<dbReference type="GO" id="GO:0031418">
    <property type="term" value="F:L-ascorbic acid binding"/>
    <property type="evidence" value="ECO:0007669"/>
    <property type="project" value="InterPro"/>
</dbReference>
<keyword evidence="2" id="KW-0479">Metal-binding</keyword>
<organism evidence="8 9">
    <name type="scientific">Actinomortierella ambigua</name>
    <dbReference type="NCBI Taxonomy" id="1343610"/>
    <lineage>
        <taxon>Eukaryota</taxon>
        <taxon>Fungi</taxon>
        <taxon>Fungi incertae sedis</taxon>
        <taxon>Mucoromycota</taxon>
        <taxon>Mortierellomycotina</taxon>
        <taxon>Mortierellomycetes</taxon>
        <taxon>Mortierellales</taxon>
        <taxon>Mortierellaceae</taxon>
        <taxon>Actinomortierella</taxon>
    </lineage>
</organism>
<accession>A0A9P6PYE4</accession>
<evidence type="ECO:0000256" key="2">
    <source>
        <dbReference type="ARBA" id="ARBA00022723"/>
    </source>
</evidence>
<reference evidence="8" key="1">
    <citation type="journal article" date="2020" name="Fungal Divers.">
        <title>Resolving the Mortierellaceae phylogeny through synthesis of multi-gene phylogenetics and phylogenomics.</title>
        <authorList>
            <person name="Vandepol N."/>
            <person name="Liber J."/>
            <person name="Desiro A."/>
            <person name="Na H."/>
            <person name="Kennedy M."/>
            <person name="Barry K."/>
            <person name="Grigoriev I.V."/>
            <person name="Miller A.N."/>
            <person name="O'Donnell K."/>
            <person name="Stajich J.E."/>
            <person name="Bonito G."/>
        </authorList>
    </citation>
    <scope>NUCLEOTIDE SEQUENCE</scope>
    <source>
        <strain evidence="8">BC1065</strain>
    </source>
</reference>
<dbReference type="InterPro" id="IPR044862">
    <property type="entry name" value="Pro_4_hyd_alph_FE2OG_OXY"/>
</dbReference>
<keyword evidence="4" id="KW-0560">Oxidoreductase</keyword>
<evidence type="ECO:0000256" key="5">
    <source>
        <dbReference type="ARBA" id="ARBA00023004"/>
    </source>
</evidence>
<keyword evidence="3" id="KW-0223">Dioxygenase</keyword>
<keyword evidence="5" id="KW-0408">Iron</keyword>
<evidence type="ECO:0000256" key="6">
    <source>
        <dbReference type="SAM" id="MobiDB-lite"/>
    </source>
</evidence>
<gene>
    <name evidence="8" type="ORF">DFQ27_006705</name>
</gene>
<dbReference type="Proteomes" id="UP000807716">
    <property type="component" value="Unassembled WGS sequence"/>
</dbReference>
<feature type="region of interest" description="Disordered" evidence="6">
    <location>
        <begin position="1"/>
        <end position="43"/>
    </location>
</feature>
<comment type="caution">
    <text evidence="8">The sequence shown here is derived from an EMBL/GenBank/DDBJ whole genome shotgun (WGS) entry which is preliminary data.</text>
</comment>
<dbReference type="AlphaFoldDB" id="A0A9P6PYE4"/>
<dbReference type="PANTHER" id="PTHR10869:SF236">
    <property type="entry name" value="PROLYL 4-HYDROXYLASE ALPHA SUBUNIT DOMAIN-CONTAINING PROTEIN"/>
    <property type="match status" value="1"/>
</dbReference>
<dbReference type="PANTHER" id="PTHR10869">
    <property type="entry name" value="PROLYL 4-HYDROXYLASE ALPHA SUBUNIT"/>
    <property type="match status" value="1"/>
</dbReference>
<evidence type="ECO:0000256" key="1">
    <source>
        <dbReference type="ARBA" id="ARBA00001961"/>
    </source>
</evidence>
<dbReference type="GO" id="GO:0005783">
    <property type="term" value="C:endoplasmic reticulum"/>
    <property type="evidence" value="ECO:0007669"/>
    <property type="project" value="TreeGrafter"/>
</dbReference>
<proteinExistence type="predicted"/>
<evidence type="ECO:0000256" key="4">
    <source>
        <dbReference type="ARBA" id="ARBA00023002"/>
    </source>
</evidence>
<dbReference type="GO" id="GO:0005506">
    <property type="term" value="F:iron ion binding"/>
    <property type="evidence" value="ECO:0007669"/>
    <property type="project" value="InterPro"/>
</dbReference>
<dbReference type="InterPro" id="IPR045054">
    <property type="entry name" value="P4HA-like"/>
</dbReference>
<dbReference type="Pfam" id="PF13640">
    <property type="entry name" value="2OG-FeII_Oxy_3"/>
    <property type="match status" value="1"/>
</dbReference>
<dbReference type="Gene3D" id="2.60.120.620">
    <property type="entry name" value="q2cbj1_9rhob like domain"/>
    <property type="match status" value="1"/>
</dbReference>
<dbReference type="GO" id="GO:0004656">
    <property type="term" value="F:procollagen-proline 4-dioxygenase activity"/>
    <property type="evidence" value="ECO:0007669"/>
    <property type="project" value="TreeGrafter"/>
</dbReference>
<comment type="cofactor">
    <cofactor evidence="1">
        <name>L-ascorbate</name>
        <dbReference type="ChEBI" id="CHEBI:38290"/>
    </cofactor>
</comment>
<evidence type="ECO:0000256" key="3">
    <source>
        <dbReference type="ARBA" id="ARBA00022964"/>
    </source>
</evidence>
<protein>
    <recommendedName>
        <fullName evidence="7">Prolyl 4-hydroxylase alpha subunit domain-containing protein</fullName>
    </recommendedName>
</protein>
<name>A0A9P6PYE4_9FUNG</name>
<sequence>MTTTTTTTPGVEDIEWPYLSPSPGLSAKSSSSKSGGVGGSSGGGGSGGWVPVIGPGQVLVCPRFLTAKDSDALIEYIEAVMAEPTRIDPKPTRRPGYAYRDNDRFSFHSPTFADMVWHKVGLAKMWDSLWTAPGGGLETVHKLSITSPGKTKNSPPRTRRTVGLSPNIRFYRYRSGQSFGAHYDDSIEDEQQRTKSEYTVLIYLNGDQSSDLVGGETVFYPSGQKKKRVAAASAAGAGSKRKGGGGGSATSKRAETHPAPAPSPAFASSSSSSASESFWYTDEDTGGIAVKPQQGLLLVHKHGDECMLHEAFGVQRGNKYVLRTDVLYEL</sequence>
<evidence type="ECO:0000313" key="9">
    <source>
        <dbReference type="Proteomes" id="UP000807716"/>
    </source>
</evidence>
<keyword evidence="9" id="KW-1185">Reference proteome</keyword>
<feature type="compositionally biased region" description="Low complexity" evidence="6">
    <location>
        <begin position="19"/>
        <end position="34"/>
    </location>
</feature>
<evidence type="ECO:0000259" key="7">
    <source>
        <dbReference type="SMART" id="SM00702"/>
    </source>
</evidence>
<dbReference type="InterPro" id="IPR006620">
    <property type="entry name" value="Pro_4_hyd_alph"/>
</dbReference>